<name>L8JES5_9GAMM</name>
<proteinExistence type="predicted"/>
<gene>
    <name evidence="1" type="ORF">C942_00553</name>
</gene>
<reference evidence="1 2" key="1">
    <citation type="submission" date="2012-12" db="EMBL/GenBank/DDBJ databases">
        <title>Genome Assembly of Photobacterium sp. AK15.</title>
        <authorList>
            <person name="Khatri I."/>
            <person name="Vaidya B."/>
            <person name="Srinivas T.N.R."/>
            <person name="Subramanian S."/>
            <person name="Pinnaka A."/>
        </authorList>
    </citation>
    <scope>NUCLEOTIDE SEQUENCE [LARGE SCALE GENOMIC DNA]</scope>
    <source>
        <strain evidence="1 2">AK15</strain>
    </source>
</reference>
<dbReference type="PATRIC" id="fig|1056511.3.peg.2042"/>
<sequence length="51" mass="5844">MALVFLDIVCASCLVRFFTRALSFVIFALDCNLKGDIGYFVWCLELHKLNN</sequence>
<dbReference type="AlphaFoldDB" id="L8JES5"/>
<evidence type="ECO:0000313" key="1">
    <source>
        <dbReference type="EMBL" id="ELR65927.1"/>
    </source>
</evidence>
<organism evidence="1 2">
    <name type="scientific">Photobacterium marinum</name>
    <dbReference type="NCBI Taxonomy" id="1056511"/>
    <lineage>
        <taxon>Bacteria</taxon>
        <taxon>Pseudomonadati</taxon>
        <taxon>Pseudomonadota</taxon>
        <taxon>Gammaproteobacteria</taxon>
        <taxon>Vibrionales</taxon>
        <taxon>Vibrionaceae</taxon>
        <taxon>Photobacterium</taxon>
    </lineage>
</organism>
<protein>
    <submittedName>
        <fullName evidence="1">Uncharacterized protein</fullName>
    </submittedName>
</protein>
<comment type="caution">
    <text evidence="1">The sequence shown here is derived from an EMBL/GenBank/DDBJ whole genome shotgun (WGS) entry which is preliminary data.</text>
</comment>
<evidence type="ECO:0000313" key="2">
    <source>
        <dbReference type="Proteomes" id="UP000011134"/>
    </source>
</evidence>
<dbReference type="Proteomes" id="UP000011134">
    <property type="component" value="Unassembled WGS sequence"/>
</dbReference>
<dbReference type="EMBL" id="AMZO01000015">
    <property type="protein sequence ID" value="ELR65927.1"/>
    <property type="molecule type" value="Genomic_DNA"/>
</dbReference>
<accession>L8JES5</accession>
<keyword evidence="2" id="KW-1185">Reference proteome</keyword>